<keyword evidence="6" id="KW-0175">Coiled coil</keyword>
<reference evidence="9" key="1">
    <citation type="submission" date="2016-10" db="EMBL/GenBank/DDBJ databases">
        <title>High microdiversification within the ubiquitous acI lineage of Actinobacteria.</title>
        <authorList>
            <person name="Neuenschwander S.M."/>
            <person name="Salcher M."/>
            <person name="Ghai R."/>
            <person name="Pernthaler J."/>
        </authorList>
    </citation>
    <scope>NUCLEOTIDE SEQUENCE [LARGE SCALE GENOMIC DNA]</scope>
</reference>
<dbReference type="KEGG" id="abam:B1s21122_04500"/>
<evidence type="ECO:0000256" key="5">
    <source>
        <dbReference type="HAMAP-Rule" id="MF_00040"/>
    </source>
</evidence>
<evidence type="ECO:0000313" key="9">
    <source>
        <dbReference type="Proteomes" id="UP000217153"/>
    </source>
</evidence>
<feature type="domain" description="Ribosome recycling factor" evidence="7">
    <location>
        <begin position="23"/>
        <end position="185"/>
    </location>
</feature>
<dbReference type="InterPro" id="IPR002661">
    <property type="entry name" value="Ribosome_recyc_fac"/>
</dbReference>
<proteinExistence type="inferred from homology"/>
<comment type="function">
    <text evidence="5">Responsible for the release of ribosomes from messenger RNA at the termination of protein biosynthesis. May increase the efficiency of translation by recycling ribosomes from one round of translation to another.</text>
</comment>
<feature type="coiled-coil region" evidence="6">
    <location>
        <begin position="127"/>
        <end position="175"/>
    </location>
</feature>
<dbReference type="SUPFAM" id="SSF55194">
    <property type="entry name" value="Ribosome recycling factor, RRF"/>
    <property type="match status" value="1"/>
</dbReference>
<keyword evidence="9" id="KW-1185">Reference proteome</keyword>
<comment type="subcellular location">
    <subcellularLocation>
        <location evidence="1 5">Cytoplasm</location>
    </subcellularLocation>
</comment>
<keyword evidence="3 5" id="KW-0963">Cytoplasm</keyword>
<evidence type="ECO:0000313" key="8">
    <source>
        <dbReference type="EMBL" id="ASY09589.1"/>
    </source>
</evidence>
<dbReference type="PANTHER" id="PTHR20982:SF3">
    <property type="entry name" value="MITOCHONDRIAL RIBOSOME RECYCLING FACTOR PSEUDO 1"/>
    <property type="match status" value="1"/>
</dbReference>
<dbReference type="RefSeq" id="WP_095680896.1">
    <property type="nucleotide sequence ID" value="NZ_CP016768.2"/>
</dbReference>
<organism evidence="8 9">
    <name type="scientific">Candidatus Nanopelagicus limnae</name>
    <dbReference type="NCBI Taxonomy" id="1884634"/>
    <lineage>
        <taxon>Bacteria</taxon>
        <taxon>Bacillati</taxon>
        <taxon>Actinomycetota</taxon>
        <taxon>Actinomycetes</taxon>
        <taxon>Candidatus Nanopelagicales</taxon>
        <taxon>Candidatus Nanopelagicaceae</taxon>
        <taxon>Candidatus Nanopelagicus</taxon>
    </lineage>
</organism>
<name>A0A249JYK1_9ACTN</name>
<dbReference type="AlphaFoldDB" id="A0A249JYK1"/>
<gene>
    <name evidence="5" type="primary">frr</name>
    <name evidence="8" type="ORF">B1s21122_04500</name>
</gene>
<evidence type="ECO:0000256" key="6">
    <source>
        <dbReference type="SAM" id="Coils"/>
    </source>
</evidence>
<comment type="similarity">
    <text evidence="2 5">Belongs to the RRF family.</text>
</comment>
<dbReference type="OrthoDB" id="9804006at2"/>
<dbReference type="InterPro" id="IPR023584">
    <property type="entry name" value="Ribosome_recyc_fac_dom"/>
</dbReference>
<evidence type="ECO:0000256" key="3">
    <source>
        <dbReference type="ARBA" id="ARBA00022490"/>
    </source>
</evidence>
<dbReference type="Proteomes" id="UP000217153">
    <property type="component" value="Chromosome"/>
</dbReference>
<dbReference type="EMBL" id="CP016768">
    <property type="protein sequence ID" value="ASY09589.1"/>
    <property type="molecule type" value="Genomic_DNA"/>
</dbReference>
<dbReference type="CDD" id="cd00520">
    <property type="entry name" value="RRF"/>
    <property type="match status" value="1"/>
</dbReference>
<keyword evidence="4 5" id="KW-0648">Protein biosynthesis</keyword>
<protein>
    <recommendedName>
        <fullName evidence="5">Ribosome-recycling factor</fullName>
        <shortName evidence="5">RRF</shortName>
    </recommendedName>
    <alternativeName>
        <fullName evidence="5">Ribosome-releasing factor</fullName>
    </alternativeName>
</protein>
<dbReference type="Pfam" id="PF01765">
    <property type="entry name" value="RRF"/>
    <property type="match status" value="1"/>
</dbReference>
<dbReference type="GO" id="GO:0005737">
    <property type="term" value="C:cytoplasm"/>
    <property type="evidence" value="ECO:0007669"/>
    <property type="project" value="UniProtKB-SubCell"/>
</dbReference>
<dbReference type="Gene3D" id="1.10.132.20">
    <property type="entry name" value="Ribosome-recycling factor"/>
    <property type="match status" value="1"/>
</dbReference>
<sequence length="187" mass="20629">MSDLNTSLAECNTKMNKAIDVAKEDFATIRTGRAHPAMFAKLMVDYYGTGTPLSQLATVQVPEARLALITPYDKGAMAAIEKAIRDSDLGVNPGSDGTVIRVNFPQLTEERRKEFIKVAKGKAEDSKVSIRAIRRSAKEAMEKLEKDGKVGKDDLARAEKELEKVTGEHTTKIDELLKHKEAELLEV</sequence>
<dbReference type="HAMAP" id="MF_00040">
    <property type="entry name" value="RRF"/>
    <property type="match status" value="1"/>
</dbReference>
<dbReference type="PANTHER" id="PTHR20982">
    <property type="entry name" value="RIBOSOME RECYCLING FACTOR"/>
    <property type="match status" value="1"/>
</dbReference>
<evidence type="ECO:0000256" key="2">
    <source>
        <dbReference type="ARBA" id="ARBA00005912"/>
    </source>
</evidence>
<evidence type="ECO:0000256" key="1">
    <source>
        <dbReference type="ARBA" id="ARBA00004496"/>
    </source>
</evidence>
<dbReference type="GO" id="GO:0043023">
    <property type="term" value="F:ribosomal large subunit binding"/>
    <property type="evidence" value="ECO:0007669"/>
    <property type="project" value="TreeGrafter"/>
</dbReference>
<dbReference type="FunFam" id="3.30.1360.40:FF:000001">
    <property type="entry name" value="Ribosome-recycling factor"/>
    <property type="match status" value="1"/>
</dbReference>
<dbReference type="GO" id="GO:0006415">
    <property type="term" value="P:translational termination"/>
    <property type="evidence" value="ECO:0007669"/>
    <property type="project" value="UniProtKB-UniRule"/>
</dbReference>
<accession>A0A249JYK1</accession>
<dbReference type="FunFam" id="1.10.132.20:FF:000001">
    <property type="entry name" value="Ribosome-recycling factor"/>
    <property type="match status" value="1"/>
</dbReference>
<dbReference type="Gene3D" id="3.30.1360.40">
    <property type="match status" value="1"/>
</dbReference>
<evidence type="ECO:0000256" key="4">
    <source>
        <dbReference type="ARBA" id="ARBA00022917"/>
    </source>
</evidence>
<dbReference type="NCBIfam" id="TIGR00496">
    <property type="entry name" value="frr"/>
    <property type="match status" value="1"/>
</dbReference>
<dbReference type="InterPro" id="IPR036191">
    <property type="entry name" value="RRF_sf"/>
</dbReference>
<evidence type="ECO:0000259" key="7">
    <source>
        <dbReference type="Pfam" id="PF01765"/>
    </source>
</evidence>